<evidence type="ECO:0000313" key="1">
    <source>
        <dbReference type="EMBL" id="CAB4161544.1"/>
    </source>
</evidence>
<organism evidence="1">
    <name type="scientific">uncultured Caudovirales phage</name>
    <dbReference type="NCBI Taxonomy" id="2100421"/>
    <lineage>
        <taxon>Viruses</taxon>
        <taxon>Duplodnaviria</taxon>
        <taxon>Heunggongvirae</taxon>
        <taxon>Uroviricota</taxon>
        <taxon>Caudoviricetes</taxon>
        <taxon>Peduoviridae</taxon>
        <taxon>Maltschvirus</taxon>
        <taxon>Maltschvirus maltsch</taxon>
    </lineage>
</organism>
<protein>
    <submittedName>
        <fullName evidence="1">Uncharacterized protein</fullName>
    </submittedName>
</protein>
<gene>
    <name evidence="1" type="ORF">UFOVP729_62</name>
</gene>
<reference evidence="1" key="1">
    <citation type="submission" date="2020-04" db="EMBL/GenBank/DDBJ databases">
        <authorList>
            <person name="Chiriac C."/>
            <person name="Salcher M."/>
            <person name="Ghai R."/>
            <person name="Kavagutti S V."/>
        </authorList>
    </citation>
    <scope>NUCLEOTIDE SEQUENCE</scope>
</reference>
<proteinExistence type="predicted"/>
<accession>A0A6J5P1Z9</accession>
<sequence>MKLVYVVWEDATELDVTAWSEHEEDFIYTPVHCKQVGFLLYDGPEGIVVTNGVIEDGTVARRNQIPRGMIRRIEWLTEPNSSTEVASE</sequence>
<name>A0A6J5P1Z9_9CAUD</name>
<dbReference type="EMBL" id="LR796700">
    <property type="protein sequence ID" value="CAB4161544.1"/>
    <property type="molecule type" value="Genomic_DNA"/>
</dbReference>